<comment type="caution">
    <text evidence="2">The sequence shown here is derived from an EMBL/GenBank/DDBJ whole genome shotgun (WGS) entry which is preliminary data.</text>
</comment>
<evidence type="ECO:0000313" key="3">
    <source>
        <dbReference type="Proteomes" id="UP001298424"/>
    </source>
</evidence>
<reference evidence="2 3" key="1">
    <citation type="submission" date="2022-02" db="EMBL/GenBank/DDBJ databases">
        <title>Genome sequence data of Kingella unionensis sp. nov. strain CICC 24913 (CCUG 75125).</title>
        <authorList>
            <person name="Xiao M."/>
        </authorList>
    </citation>
    <scope>NUCLEOTIDE SEQUENCE [LARGE SCALE GENOMIC DNA]</scope>
    <source>
        <strain evidence="2 3">CICC 24913</strain>
    </source>
</reference>
<evidence type="ECO:0000256" key="1">
    <source>
        <dbReference type="SAM" id="Phobius"/>
    </source>
</evidence>
<feature type="transmembrane region" description="Helical" evidence="1">
    <location>
        <begin position="126"/>
        <end position="142"/>
    </location>
</feature>
<protein>
    <submittedName>
        <fullName evidence="2">Uncharacterized protein</fullName>
    </submittedName>
</protein>
<name>A0ABS9NPB3_9NEIS</name>
<feature type="transmembrane region" description="Helical" evidence="1">
    <location>
        <begin position="148"/>
        <end position="167"/>
    </location>
</feature>
<feature type="transmembrane region" description="Helical" evidence="1">
    <location>
        <begin position="89"/>
        <end position="106"/>
    </location>
</feature>
<proteinExistence type="predicted"/>
<keyword evidence="1" id="KW-0472">Membrane</keyword>
<keyword evidence="1" id="KW-0812">Transmembrane</keyword>
<sequence>MNDFNPYQTPASDEPAQGCWRRGGKVWLAAGSALPCRCIRCAAETAAEEGKNVNLYWTPPAALLLSAAAVVLFFIFAPVLFAWLDEWKAPVLIVLALLFTAAQIWLQRKRRLFVPVCRRCRRRRIGVMAALALAAVLLLLLAESKIPLLMSLGFGGAMIALLALMLYDNRRIRALAIRDDCSVLTGFGRRFLDTLENRG</sequence>
<dbReference type="Proteomes" id="UP001298424">
    <property type="component" value="Unassembled WGS sequence"/>
</dbReference>
<feature type="transmembrane region" description="Helical" evidence="1">
    <location>
        <begin position="61"/>
        <end position="83"/>
    </location>
</feature>
<evidence type="ECO:0000313" key="2">
    <source>
        <dbReference type="EMBL" id="MCG6504636.1"/>
    </source>
</evidence>
<accession>A0ABS9NPB3</accession>
<dbReference type="EMBL" id="JAKOOW010000033">
    <property type="protein sequence ID" value="MCG6504636.1"/>
    <property type="molecule type" value="Genomic_DNA"/>
</dbReference>
<dbReference type="RefSeq" id="WP_238748152.1">
    <property type="nucleotide sequence ID" value="NZ_JAKOOW010000033.1"/>
</dbReference>
<keyword evidence="3" id="KW-1185">Reference proteome</keyword>
<gene>
    <name evidence="2" type="ORF">MB824_09020</name>
</gene>
<keyword evidence="1" id="KW-1133">Transmembrane helix</keyword>
<organism evidence="2 3">
    <name type="scientific">Kingella pumchi</name>
    <dbReference type="NCBI Taxonomy" id="2779506"/>
    <lineage>
        <taxon>Bacteria</taxon>
        <taxon>Pseudomonadati</taxon>
        <taxon>Pseudomonadota</taxon>
        <taxon>Betaproteobacteria</taxon>
        <taxon>Neisseriales</taxon>
        <taxon>Neisseriaceae</taxon>
        <taxon>Kingella</taxon>
    </lineage>
</organism>